<dbReference type="PROSITE" id="PS50928">
    <property type="entry name" value="ABC_TM1"/>
    <property type="match status" value="1"/>
</dbReference>
<dbReference type="Proteomes" id="UP000326354">
    <property type="component" value="Chromosome"/>
</dbReference>
<dbReference type="RefSeq" id="WP_151969860.1">
    <property type="nucleotide sequence ID" value="NZ_AP019860.1"/>
</dbReference>
<comment type="subcellular location">
    <subcellularLocation>
        <location evidence="1 7">Cell membrane</location>
        <topology evidence="1 7">Multi-pass membrane protein</topology>
    </subcellularLocation>
</comment>
<evidence type="ECO:0000256" key="5">
    <source>
        <dbReference type="ARBA" id="ARBA00022989"/>
    </source>
</evidence>
<evidence type="ECO:0000256" key="7">
    <source>
        <dbReference type="RuleBase" id="RU363032"/>
    </source>
</evidence>
<keyword evidence="3" id="KW-1003">Cell membrane</keyword>
<dbReference type="CDD" id="cd06261">
    <property type="entry name" value="TM_PBP2"/>
    <property type="match status" value="1"/>
</dbReference>
<protein>
    <recommendedName>
        <fullName evidence="8">ABC transmembrane type-1 domain-containing protein</fullName>
    </recommendedName>
</protein>
<dbReference type="KEGG" id="uam:UABAM_04148"/>
<feature type="transmembrane region" description="Helical" evidence="7">
    <location>
        <begin position="50"/>
        <end position="76"/>
    </location>
</feature>
<organism evidence="9 10">
    <name type="scientific">Uabimicrobium amorphum</name>
    <dbReference type="NCBI Taxonomy" id="2596890"/>
    <lineage>
        <taxon>Bacteria</taxon>
        <taxon>Pseudomonadati</taxon>
        <taxon>Planctomycetota</taxon>
        <taxon>Candidatus Uabimicrobiia</taxon>
        <taxon>Candidatus Uabimicrobiales</taxon>
        <taxon>Candidatus Uabimicrobiaceae</taxon>
        <taxon>Candidatus Uabimicrobium</taxon>
    </lineage>
</organism>
<feature type="transmembrane region" description="Helical" evidence="7">
    <location>
        <begin position="9"/>
        <end position="30"/>
    </location>
</feature>
<dbReference type="SUPFAM" id="SSF161098">
    <property type="entry name" value="MetI-like"/>
    <property type="match status" value="1"/>
</dbReference>
<accession>A0A5S9IRE4</accession>
<dbReference type="InterPro" id="IPR000515">
    <property type="entry name" value="MetI-like"/>
</dbReference>
<keyword evidence="2 7" id="KW-0813">Transport</keyword>
<dbReference type="PROSITE" id="PS51257">
    <property type="entry name" value="PROKAR_LIPOPROTEIN"/>
    <property type="match status" value="1"/>
</dbReference>
<proteinExistence type="inferred from homology"/>
<dbReference type="GO" id="GO:0005886">
    <property type="term" value="C:plasma membrane"/>
    <property type="evidence" value="ECO:0007669"/>
    <property type="project" value="UniProtKB-SubCell"/>
</dbReference>
<evidence type="ECO:0000256" key="3">
    <source>
        <dbReference type="ARBA" id="ARBA00022475"/>
    </source>
</evidence>
<evidence type="ECO:0000256" key="4">
    <source>
        <dbReference type="ARBA" id="ARBA00022692"/>
    </source>
</evidence>
<dbReference type="InterPro" id="IPR035906">
    <property type="entry name" value="MetI-like_sf"/>
</dbReference>
<feature type="transmembrane region" description="Helical" evidence="7">
    <location>
        <begin position="122"/>
        <end position="139"/>
    </location>
</feature>
<keyword evidence="10" id="KW-1185">Reference proteome</keyword>
<dbReference type="PANTHER" id="PTHR30465:SF0">
    <property type="entry name" value="OLIGOPEPTIDE TRANSPORT SYSTEM PERMEASE PROTEIN APPB"/>
    <property type="match status" value="1"/>
</dbReference>
<dbReference type="AlphaFoldDB" id="A0A5S9IRE4"/>
<dbReference type="EMBL" id="AP019860">
    <property type="protein sequence ID" value="BBM85770.1"/>
    <property type="molecule type" value="Genomic_DNA"/>
</dbReference>
<reference evidence="9 10" key="1">
    <citation type="submission" date="2019-08" db="EMBL/GenBank/DDBJ databases">
        <title>Complete genome sequence of Candidatus Uab amorphum.</title>
        <authorList>
            <person name="Shiratori T."/>
            <person name="Suzuki S."/>
            <person name="Kakizawa Y."/>
            <person name="Ishida K."/>
        </authorList>
    </citation>
    <scope>NUCLEOTIDE SEQUENCE [LARGE SCALE GENOMIC DNA]</scope>
    <source>
        <strain evidence="9 10">SRT547</strain>
    </source>
</reference>
<dbReference type="Pfam" id="PF00528">
    <property type="entry name" value="BPD_transp_1"/>
    <property type="match status" value="1"/>
</dbReference>
<evidence type="ECO:0000256" key="2">
    <source>
        <dbReference type="ARBA" id="ARBA00022448"/>
    </source>
</evidence>
<dbReference type="GO" id="GO:0055085">
    <property type="term" value="P:transmembrane transport"/>
    <property type="evidence" value="ECO:0007669"/>
    <property type="project" value="InterPro"/>
</dbReference>
<evidence type="ECO:0000259" key="8">
    <source>
        <dbReference type="PROSITE" id="PS50928"/>
    </source>
</evidence>
<feature type="transmembrane region" description="Helical" evidence="7">
    <location>
        <begin position="221"/>
        <end position="242"/>
    </location>
</feature>
<evidence type="ECO:0000256" key="1">
    <source>
        <dbReference type="ARBA" id="ARBA00004651"/>
    </source>
</evidence>
<comment type="similarity">
    <text evidence="7">Belongs to the binding-protein-dependent transport system permease family.</text>
</comment>
<keyword evidence="6 7" id="KW-0472">Membrane</keyword>
<name>A0A5S9IRE4_UABAM</name>
<sequence>MNNKTLHSFFLWFLGCCGFVVFLYFGVFSYDGETIYLWDYAPKLFKDTKTSLYLIVPAIALTSVFVALIFVGRYLLLQVSWGRNTLLFIANNLPTVFSSIPLFITAIIFIRYFHLDTIHSYNFFYGIACLALFNVGYLYRKLDACLGQQLQKPYVAYAKSLGISQKDIFYYYVFPGLVPHIFSTLRELLPHIIVESIVIEYTFSYNALLRSAVQALQYDNWHYLFIFFYVMILWISFFEIVCRTIENKYQVKVS</sequence>
<feature type="transmembrane region" description="Helical" evidence="7">
    <location>
        <begin position="88"/>
        <end position="110"/>
    </location>
</feature>
<keyword evidence="4 7" id="KW-0812">Transmembrane</keyword>
<evidence type="ECO:0000256" key="6">
    <source>
        <dbReference type="ARBA" id="ARBA00023136"/>
    </source>
</evidence>
<dbReference type="PANTHER" id="PTHR30465">
    <property type="entry name" value="INNER MEMBRANE ABC TRANSPORTER"/>
    <property type="match status" value="1"/>
</dbReference>
<evidence type="ECO:0000313" key="9">
    <source>
        <dbReference type="EMBL" id="BBM85770.1"/>
    </source>
</evidence>
<gene>
    <name evidence="9" type="ORF">UABAM_04148</name>
</gene>
<evidence type="ECO:0000313" key="10">
    <source>
        <dbReference type="Proteomes" id="UP000326354"/>
    </source>
</evidence>
<keyword evidence="5 7" id="KW-1133">Transmembrane helix</keyword>
<dbReference type="Gene3D" id="1.10.3720.10">
    <property type="entry name" value="MetI-like"/>
    <property type="match status" value="1"/>
</dbReference>
<feature type="domain" description="ABC transmembrane type-1" evidence="8">
    <location>
        <begin position="48"/>
        <end position="242"/>
    </location>
</feature>